<dbReference type="Proteomes" id="UP000253410">
    <property type="component" value="Unassembled WGS sequence"/>
</dbReference>
<dbReference type="EMBL" id="QFFJ01000001">
    <property type="protein sequence ID" value="RBL91710.1"/>
    <property type="molecule type" value="Genomic_DNA"/>
</dbReference>
<evidence type="ECO:0000313" key="3">
    <source>
        <dbReference type="Proteomes" id="UP000253410"/>
    </source>
</evidence>
<gene>
    <name evidence="2" type="ORF">DF182_03640</name>
</gene>
<comment type="caution">
    <text evidence="2">The sequence shown here is derived from an EMBL/GenBank/DDBJ whole genome shotgun (WGS) entry which is preliminary data.</text>
</comment>
<keyword evidence="1" id="KW-0472">Membrane</keyword>
<dbReference type="AlphaFoldDB" id="A0A365XZN1"/>
<evidence type="ECO:0000313" key="2">
    <source>
        <dbReference type="EMBL" id="RBL91710.1"/>
    </source>
</evidence>
<keyword evidence="3" id="KW-1185">Reference proteome</keyword>
<accession>A0A365XZN1</accession>
<name>A0A365XZN1_9BACT</name>
<feature type="transmembrane region" description="Helical" evidence="1">
    <location>
        <begin position="6"/>
        <end position="24"/>
    </location>
</feature>
<keyword evidence="1" id="KW-0812">Transmembrane</keyword>
<evidence type="ECO:0000256" key="1">
    <source>
        <dbReference type="SAM" id="Phobius"/>
    </source>
</evidence>
<reference evidence="2 3" key="1">
    <citation type="submission" date="2018-05" db="EMBL/GenBank/DDBJ databases">
        <title>Chitinophaga sp. K3CV102501T nov., isolated from isolated from a monsoon evergreen broad-leaved forest soil.</title>
        <authorList>
            <person name="Lv Y."/>
        </authorList>
    </citation>
    <scope>NUCLEOTIDE SEQUENCE [LARGE SCALE GENOMIC DNA]</scope>
    <source>
        <strain evidence="2 3">GDMCC 1.1325</strain>
    </source>
</reference>
<proteinExistence type="predicted"/>
<keyword evidence="1" id="KW-1133">Transmembrane helix</keyword>
<protein>
    <submittedName>
        <fullName evidence="2">Uncharacterized protein</fullName>
    </submittedName>
</protein>
<organism evidence="2 3">
    <name type="scientific">Chitinophaga flava</name>
    <dbReference type="NCBI Taxonomy" id="2259036"/>
    <lineage>
        <taxon>Bacteria</taxon>
        <taxon>Pseudomonadati</taxon>
        <taxon>Bacteroidota</taxon>
        <taxon>Chitinophagia</taxon>
        <taxon>Chitinophagales</taxon>
        <taxon>Chitinophagaceae</taxon>
        <taxon>Chitinophaga</taxon>
    </lineage>
</organism>
<sequence length="59" mass="6445">MGIITIVPFVLLVSAIIYAVVWAIRKTNNPATLAFWQGLLRYGVTCDLATFAMSIGTEI</sequence>